<protein>
    <submittedName>
        <fullName evidence="1">Uncharacterized protein</fullName>
    </submittedName>
</protein>
<organism evidence="1 2">
    <name type="scientific">Eumeta variegata</name>
    <name type="common">Bagworm moth</name>
    <name type="synonym">Eumeta japonica</name>
    <dbReference type="NCBI Taxonomy" id="151549"/>
    <lineage>
        <taxon>Eukaryota</taxon>
        <taxon>Metazoa</taxon>
        <taxon>Ecdysozoa</taxon>
        <taxon>Arthropoda</taxon>
        <taxon>Hexapoda</taxon>
        <taxon>Insecta</taxon>
        <taxon>Pterygota</taxon>
        <taxon>Neoptera</taxon>
        <taxon>Endopterygota</taxon>
        <taxon>Lepidoptera</taxon>
        <taxon>Glossata</taxon>
        <taxon>Ditrysia</taxon>
        <taxon>Tineoidea</taxon>
        <taxon>Psychidae</taxon>
        <taxon>Oiketicinae</taxon>
        <taxon>Eumeta</taxon>
    </lineage>
</organism>
<gene>
    <name evidence="1" type="ORF">EVAR_32347_1</name>
</gene>
<evidence type="ECO:0000313" key="2">
    <source>
        <dbReference type="Proteomes" id="UP000299102"/>
    </source>
</evidence>
<dbReference type="Proteomes" id="UP000299102">
    <property type="component" value="Unassembled WGS sequence"/>
</dbReference>
<keyword evidence="2" id="KW-1185">Reference proteome</keyword>
<dbReference type="AlphaFoldDB" id="A0A4C1Z7C4"/>
<comment type="caution">
    <text evidence="1">The sequence shown here is derived from an EMBL/GenBank/DDBJ whole genome shotgun (WGS) entry which is preliminary data.</text>
</comment>
<reference evidence="1 2" key="1">
    <citation type="journal article" date="2019" name="Commun. Biol.">
        <title>The bagworm genome reveals a unique fibroin gene that provides high tensile strength.</title>
        <authorList>
            <person name="Kono N."/>
            <person name="Nakamura H."/>
            <person name="Ohtoshi R."/>
            <person name="Tomita M."/>
            <person name="Numata K."/>
            <person name="Arakawa K."/>
        </authorList>
    </citation>
    <scope>NUCLEOTIDE SEQUENCE [LARGE SCALE GENOMIC DNA]</scope>
</reference>
<name>A0A4C1Z7C4_EUMVA</name>
<sequence>MGPTPRVASLHECTLPGQRISCGVAAINDGQRFLSDFFIQPSFTCDGYDATVSNAPLPPHFIGGASVAHHYTSGHGTAVASADTSTTIFETPQNATSRLDVHTRTWLSGPGTYASVGPRHIGRRALGGAPESVGNSSTTLLEVIGEAPTRAPVCRPEEHVVVEVACCGSAAGAPDQEVVSVRPRLGRFDVHLRQRSGVDNVLVSSSRVWRTFALLSM</sequence>
<dbReference type="EMBL" id="BGZK01001694">
    <property type="protein sequence ID" value="GBP84721.1"/>
    <property type="molecule type" value="Genomic_DNA"/>
</dbReference>
<evidence type="ECO:0000313" key="1">
    <source>
        <dbReference type="EMBL" id="GBP84721.1"/>
    </source>
</evidence>
<proteinExistence type="predicted"/>
<accession>A0A4C1Z7C4</accession>